<protein>
    <submittedName>
        <fullName evidence="3">Uncharacterized protein</fullName>
    </submittedName>
</protein>
<feature type="transmembrane region" description="Helical" evidence="2">
    <location>
        <begin position="71"/>
        <end position="92"/>
    </location>
</feature>
<dbReference type="Proteomes" id="UP000735302">
    <property type="component" value="Unassembled WGS sequence"/>
</dbReference>
<name>A0AAV4AE68_9GAST</name>
<accession>A0AAV4AE68</accession>
<evidence type="ECO:0000313" key="4">
    <source>
        <dbReference type="Proteomes" id="UP000735302"/>
    </source>
</evidence>
<keyword evidence="2" id="KW-1133">Transmembrane helix</keyword>
<feature type="compositionally biased region" description="Low complexity" evidence="1">
    <location>
        <begin position="283"/>
        <end position="298"/>
    </location>
</feature>
<evidence type="ECO:0000256" key="2">
    <source>
        <dbReference type="SAM" id="Phobius"/>
    </source>
</evidence>
<dbReference type="AlphaFoldDB" id="A0AAV4AE68"/>
<feature type="region of interest" description="Disordered" evidence="1">
    <location>
        <begin position="106"/>
        <end position="177"/>
    </location>
</feature>
<evidence type="ECO:0000313" key="3">
    <source>
        <dbReference type="EMBL" id="GFO05543.1"/>
    </source>
</evidence>
<proteinExistence type="predicted"/>
<keyword evidence="2" id="KW-0812">Transmembrane</keyword>
<evidence type="ECO:0000256" key="1">
    <source>
        <dbReference type="SAM" id="MobiDB-lite"/>
    </source>
</evidence>
<reference evidence="3 4" key="1">
    <citation type="journal article" date="2021" name="Elife">
        <title>Chloroplast acquisition without the gene transfer in kleptoplastic sea slugs, Plakobranchus ocellatus.</title>
        <authorList>
            <person name="Maeda T."/>
            <person name="Takahashi S."/>
            <person name="Yoshida T."/>
            <person name="Shimamura S."/>
            <person name="Takaki Y."/>
            <person name="Nagai Y."/>
            <person name="Toyoda A."/>
            <person name="Suzuki Y."/>
            <person name="Arimoto A."/>
            <person name="Ishii H."/>
            <person name="Satoh N."/>
            <person name="Nishiyama T."/>
            <person name="Hasebe M."/>
            <person name="Maruyama T."/>
            <person name="Minagawa J."/>
            <person name="Obokata J."/>
            <person name="Shigenobu S."/>
        </authorList>
    </citation>
    <scope>NUCLEOTIDE SEQUENCE [LARGE SCALE GENOMIC DNA]</scope>
</reference>
<organism evidence="3 4">
    <name type="scientific">Plakobranchus ocellatus</name>
    <dbReference type="NCBI Taxonomy" id="259542"/>
    <lineage>
        <taxon>Eukaryota</taxon>
        <taxon>Metazoa</taxon>
        <taxon>Spiralia</taxon>
        <taxon>Lophotrochozoa</taxon>
        <taxon>Mollusca</taxon>
        <taxon>Gastropoda</taxon>
        <taxon>Heterobranchia</taxon>
        <taxon>Euthyneura</taxon>
        <taxon>Panpulmonata</taxon>
        <taxon>Sacoglossa</taxon>
        <taxon>Placobranchoidea</taxon>
        <taxon>Plakobranchidae</taxon>
        <taxon>Plakobranchus</taxon>
    </lineage>
</organism>
<keyword evidence="2" id="KW-0472">Membrane</keyword>
<sequence>MCLTLISYTFGLVFKWSLTCDAENNSIIRRNLAVQAVVFVFLFSGLFMFHKFKESYEKEHSTSLSYRGSSIVVTVVCAIEVFVMCCTASPVFERCCAKCRNKPGNNNTGGNASSTNGQTTSQNTTPAIPAASAAAQAATGAAATSSSSSSSTSTTTTVTVTTRKRNMRTVGTSTTYPDLSAVEGPRPPSYNEICANFMDWYELNAGNTADTTEERDRHTRTCSADNIFTVVVNPAPPQSEAPNPLLSSRLQPQLPPPRYEDVSSSLPPLRVDYPFLPPPSYESSVADSSATGSAATTRAELFPLDTRLLFGAPGDSRPPPSHSDA</sequence>
<feature type="compositionally biased region" description="Low complexity" evidence="1">
    <location>
        <begin position="106"/>
        <end position="161"/>
    </location>
</feature>
<comment type="caution">
    <text evidence="3">The sequence shown here is derived from an EMBL/GenBank/DDBJ whole genome shotgun (WGS) entry which is preliminary data.</text>
</comment>
<keyword evidence="4" id="KW-1185">Reference proteome</keyword>
<dbReference type="EMBL" id="BLXT01003748">
    <property type="protein sequence ID" value="GFO05543.1"/>
    <property type="molecule type" value="Genomic_DNA"/>
</dbReference>
<gene>
    <name evidence="3" type="ORF">PoB_003204800</name>
</gene>
<feature type="region of interest" description="Disordered" evidence="1">
    <location>
        <begin position="233"/>
        <end position="298"/>
    </location>
</feature>
<feature type="transmembrane region" description="Helical" evidence="2">
    <location>
        <begin position="32"/>
        <end position="50"/>
    </location>
</feature>